<feature type="region of interest" description="Disordered" evidence="1">
    <location>
        <begin position="133"/>
        <end position="157"/>
    </location>
</feature>
<dbReference type="EMBL" id="LAZR01021609">
    <property type="protein sequence ID" value="KKL84767.1"/>
    <property type="molecule type" value="Genomic_DNA"/>
</dbReference>
<gene>
    <name evidence="2" type="ORF">LCGC14_1961430</name>
</gene>
<proteinExistence type="predicted"/>
<feature type="non-terminal residue" evidence="2">
    <location>
        <position position="465"/>
    </location>
</feature>
<name>A0A0F9IBN4_9ZZZZ</name>
<evidence type="ECO:0000313" key="2">
    <source>
        <dbReference type="EMBL" id="KKL84767.1"/>
    </source>
</evidence>
<accession>A0A0F9IBN4</accession>
<sequence>MGSDPQTLGVNLGTRLARIMARSRTESTAALIPHIRVAMEQAVTVSLVRLARGGNVPIKEELEEFFGASPLPDRTVGLIDLLESVHPLLAVPLLAIGVFLSLVRLLQASGEPFVVETLAEAFAARPTRRLDPATAAQAEARSRLTREQGQQEAAEGGIDRERYQALVDLAGQLLTPEEMFSLWNRGELTEERVRDELRFHGFLNDDIDAMVALRDALPGPQDVVRFAVRDVYRPEAVSRGGLLQDLPAAGTADAERVGLRPEEFEKFWAAHWVLPAVNQAFEMFHRGVISEEEVRGLLRTLDIAPGWRDELIAIGFNVITRVDIRRMYREGVADEEKVLETYLAQGYTPGDAELLTEFAIADATVDARELTKAEVVNLYQDGALNRAEALDLLAELGFRSEESEWVLTLADVKRVRRFQELAVSRVRSRYTGRRLSDTEASAALDRLGVVPAERDSLIDVWDAER</sequence>
<comment type="caution">
    <text evidence="2">The sequence shown here is derived from an EMBL/GenBank/DDBJ whole genome shotgun (WGS) entry which is preliminary data.</text>
</comment>
<organism evidence="2">
    <name type="scientific">marine sediment metagenome</name>
    <dbReference type="NCBI Taxonomy" id="412755"/>
    <lineage>
        <taxon>unclassified sequences</taxon>
        <taxon>metagenomes</taxon>
        <taxon>ecological metagenomes</taxon>
    </lineage>
</organism>
<dbReference type="AlphaFoldDB" id="A0A0F9IBN4"/>
<evidence type="ECO:0000256" key="1">
    <source>
        <dbReference type="SAM" id="MobiDB-lite"/>
    </source>
</evidence>
<protein>
    <submittedName>
        <fullName evidence="2">Uncharacterized protein</fullName>
    </submittedName>
</protein>
<reference evidence="2" key="1">
    <citation type="journal article" date="2015" name="Nature">
        <title>Complex archaea that bridge the gap between prokaryotes and eukaryotes.</title>
        <authorList>
            <person name="Spang A."/>
            <person name="Saw J.H."/>
            <person name="Jorgensen S.L."/>
            <person name="Zaremba-Niedzwiedzka K."/>
            <person name="Martijn J."/>
            <person name="Lind A.E."/>
            <person name="van Eijk R."/>
            <person name="Schleper C."/>
            <person name="Guy L."/>
            <person name="Ettema T.J."/>
        </authorList>
    </citation>
    <scope>NUCLEOTIDE SEQUENCE</scope>
</reference>